<proteinExistence type="predicted"/>
<dbReference type="EMBL" id="CAJVCH010570760">
    <property type="protein sequence ID" value="CAG7835775.1"/>
    <property type="molecule type" value="Genomic_DNA"/>
</dbReference>
<reference evidence="2" key="1">
    <citation type="submission" date="2021-06" db="EMBL/GenBank/DDBJ databases">
        <authorList>
            <person name="Hodson N. C."/>
            <person name="Mongue J. A."/>
            <person name="Jaron S. K."/>
        </authorList>
    </citation>
    <scope>NUCLEOTIDE SEQUENCE</scope>
</reference>
<dbReference type="AlphaFoldDB" id="A0A8J2MC22"/>
<gene>
    <name evidence="2" type="ORF">AFUS01_LOCUS45102</name>
</gene>
<protein>
    <submittedName>
        <fullName evidence="2">Uncharacterized protein</fullName>
    </submittedName>
</protein>
<keyword evidence="3" id="KW-1185">Reference proteome</keyword>
<evidence type="ECO:0000313" key="2">
    <source>
        <dbReference type="EMBL" id="CAG7835775.1"/>
    </source>
</evidence>
<organism evidence="2 3">
    <name type="scientific">Allacma fusca</name>
    <dbReference type="NCBI Taxonomy" id="39272"/>
    <lineage>
        <taxon>Eukaryota</taxon>
        <taxon>Metazoa</taxon>
        <taxon>Ecdysozoa</taxon>
        <taxon>Arthropoda</taxon>
        <taxon>Hexapoda</taxon>
        <taxon>Collembola</taxon>
        <taxon>Symphypleona</taxon>
        <taxon>Sminthuridae</taxon>
        <taxon>Allacma</taxon>
    </lineage>
</organism>
<sequence length="213" mass="22179">MTIVGEHSLVFTLLVLFGSAMAGTSLPRMKRGASVYPVFPSGGGYNSHNPYSSNDPTVFIQYLGGSGGISNRRSGSASAASTYSATTAPAPGSNYTPQSASANHAFDSNILNSYALSSHSQQSSTPSSTSGWSPSSSYGYSGSFYTSDFGHLTPNFANGGSSTPSYSRPHVPSLNANSLLHSAQTTFQAQNHLYDVLLSSAPRPQSYKGSSGY</sequence>
<name>A0A8J2MC22_9HEXA</name>
<feature type="chain" id="PRO_5035218814" evidence="1">
    <location>
        <begin position="23"/>
        <end position="213"/>
    </location>
</feature>
<dbReference type="Proteomes" id="UP000708208">
    <property type="component" value="Unassembled WGS sequence"/>
</dbReference>
<keyword evidence="1" id="KW-0732">Signal</keyword>
<feature type="signal peptide" evidence="1">
    <location>
        <begin position="1"/>
        <end position="22"/>
    </location>
</feature>
<accession>A0A8J2MC22</accession>
<evidence type="ECO:0000313" key="3">
    <source>
        <dbReference type="Proteomes" id="UP000708208"/>
    </source>
</evidence>
<comment type="caution">
    <text evidence="2">The sequence shown here is derived from an EMBL/GenBank/DDBJ whole genome shotgun (WGS) entry which is preliminary data.</text>
</comment>
<evidence type="ECO:0000256" key="1">
    <source>
        <dbReference type="SAM" id="SignalP"/>
    </source>
</evidence>